<dbReference type="Proteomes" id="UP001501510">
    <property type="component" value="Unassembled WGS sequence"/>
</dbReference>
<evidence type="ECO:0000313" key="1">
    <source>
        <dbReference type="EMBL" id="GAA0736399.1"/>
    </source>
</evidence>
<dbReference type="Pfam" id="PF05402">
    <property type="entry name" value="PqqD"/>
    <property type="match status" value="1"/>
</dbReference>
<dbReference type="RefSeq" id="WP_343759711.1">
    <property type="nucleotide sequence ID" value="NZ_BAAACG010000006.1"/>
</dbReference>
<comment type="caution">
    <text evidence="1">The sequence shown here is derived from an EMBL/GenBank/DDBJ whole genome shotgun (WGS) entry which is preliminary data.</text>
</comment>
<reference evidence="2" key="1">
    <citation type="journal article" date="2019" name="Int. J. Syst. Evol. Microbiol.">
        <title>The Global Catalogue of Microorganisms (GCM) 10K type strain sequencing project: providing services to taxonomists for standard genome sequencing and annotation.</title>
        <authorList>
            <consortium name="The Broad Institute Genomics Platform"/>
            <consortium name="The Broad Institute Genome Sequencing Center for Infectious Disease"/>
            <person name="Wu L."/>
            <person name="Ma J."/>
        </authorList>
    </citation>
    <scope>NUCLEOTIDE SEQUENCE [LARGE SCALE GENOMIC DNA]</scope>
    <source>
        <strain evidence="2">JCM 1407</strain>
    </source>
</reference>
<proteinExistence type="predicted"/>
<gene>
    <name evidence="1" type="ORF">GCM10008906_11330</name>
</gene>
<organism evidence="1 2">
    <name type="scientific">Clostridium oceanicum</name>
    <dbReference type="NCBI Taxonomy" id="1543"/>
    <lineage>
        <taxon>Bacteria</taxon>
        <taxon>Bacillati</taxon>
        <taxon>Bacillota</taxon>
        <taxon>Clostridia</taxon>
        <taxon>Eubacteriales</taxon>
        <taxon>Clostridiaceae</taxon>
        <taxon>Clostridium</taxon>
    </lineage>
</organism>
<dbReference type="InterPro" id="IPR008792">
    <property type="entry name" value="PQQD"/>
</dbReference>
<dbReference type="EMBL" id="BAAACG010000006">
    <property type="protein sequence ID" value="GAA0736399.1"/>
    <property type="molecule type" value="Genomic_DNA"/>
</dbReference>
<protein>
    <submittedName>
        <fullName evidence="1">PqqD family peptide modification chaperone</fullName>
    </submittedName>
</protein>
<keyword evidence="2" id="KW-1185">Reference proteome</keyword>
<dbReference type="InterPro" id="IPR041881">
    <property type="entry name" value="PqqD_sf"/>
</dbReference>
<evidence type="ECO:0000313" key="2">
    <source>
        <dbReference type="Proteomes" id="UP001501510"/>
    </source>
</evidence>
<sequence>MKRANRKKNVLLMTPKRRKNIEWEKNDEIITLIIKREKVIDTIMNKMFKTPKTIRIELDNIGSFVWENCDGEKNVNDISKTMKSHFGNKVDPVIERLVTYIRTLKNNKFIEIQ</sequence>
<dbReference type="Gene3D" id="1.10.10.1150">
    <property type="entry name" value="Coenzyme PQQ synthesis protein D (PqqD)"/>
    <property type="match status" value="1"/>
</dbReference>
<name>A0ABP3UJL8_9CLOT</name>
<accession>A0ABP3UJL8</accession>